<dbReference type="EMBL" id="PRDG01000001">
    <property type="protein sequence ID" value="MBP2622736.1"/>
    <property type="molecule type" value="Genomic_DNA"/>
</dbReference>
<protein>
    <recommendedName>
        <fullName evidence="3">Lipoprotein</fullName>
    </recommendedName>
</protein>
<proteinExistence type="predicted"/>
<dbReference type="Proteomes" id="UP001519296">
    <property type="component" value="Unassembled WGS sequence"/>
</dbReference>
<name>A0ABS5B2K5_9STRE</name>
<accession>A0ABS5B2K5</accession>
<sequence length="215" mass="24988">MSKKMKLLALLLGVMVMMLGLSGCRYLGERKFADLEKVYPTQNAYDLFKVFPKGFHILNVASYNSTSYYLDLEGDYANKLITGTLEVNENDQMVKRVDVELKESGEFIVHQQLEEKYQDYLEQFQFLFQLLNLSQDQLHSLKSKKTWDNANGDYIRFYEMDNKIVANYLKIKGTNFGINIQGNLEEDKRFGYSREVEIGRDDSSISESIFSRGEK</sequence>
<reference evidence="1 2" key="1">
    <citation type="submission" date="2018-02" db="EMBL/GenBank/DDBJ databases">
        <title>Draft genome sequence of Streptococcus oricebi CCUG 70868T type strain.</title>
        <authorList>
            <person name="Mendez V."/>
            <person name="Salva-Serra F."/>
            <person name="Jaen-Luchoro D."/>
            <person name="Gonzales-Siles L."/>
            <person name="Karlsson R."/>
            <person name="Engstrom-Jakobsson H."/>
            <person name="Busquets A."/>
            <person name="Gomila M."/>
            <person name="Pineiro-Iglesias B."/>
            <person name="Bennasar-Figueras A."/>
            <person name="Seeger M."/>
            <person name="Moore E."/>
        </authorList>
    </citation>
    <scope>NUCLEOTIDE SEQUENCE [LARGE SCALE GENOMIC DNA]</scope>
    <source>
        <strain evidence="1 2">CCUG 70868</strain>
    </source>
</reference>
<organism evidence="1 2">
    <name type="scientific">Streptococcus oricebi</name>
    <dbReference type="NCBI Taxonomy" id="1547447"/>
    <lineage>
        <taxon>Bacteria</taxon>
        <taxon>Bacillati</taxon>
        <taxon>Bacillota</taxon>
        <taxon>Bacilli</taxon>
        <taxon>Lactobacillales</taxon>
        <taxon>Streptococcaceae</taxon>
        <taxon>Streptococcus</taxon>
    </lineage>
</organism>
<evidence type="ECO:0000313" key="2">
    <source>
        <dbReference type="Proteomes" id="UP001519296"/>
    </source>
</evidence>
<evidence type="ECO:0000313" key="1">
    <source>
        <dbReference type="EMBL" id="MBP2622736.1"/>
    </source>
</evidence>
<comment type="caution">
    <text evidence="1">The sequence shown here is derived from an EMBL/GenBank/DDBJ whole genome shotgun (WGS) entry which is preliminary data.</text>
</comment>
<gene>
    <name evidence="1" type="ORF">C4K46_02145</name>
</gene>
<keyword evidence="2" id="KW-1185">Reference proteome</keyword>
<evidence type="ECO:0008006" key="3">
    <source>
        <dbReference type="Google" id="ProtNLM"/>
    </source>
</evidence>
<dbReference type="RefSeq" id="WP_209626877.1">
    <property type="nucleotide sequence ID" value="NZ_PRDG01000001.1"/>
</dbReference>
<dbReference type="PROSITE" id="PS51257">
    <property type="entry name" value="PROKAR_LIPOPROTEIN"/>
    <property type="match status" value="1"/>
</dbReference>